<evidence type="ECO:0000313" key="2">
    <source>
        <dbReference type="Proteomes" id="UP000823921"/>
    </source>
</evidence>
<dbReference type="EMBL" id="DWXO01000051">
    <property type="protein sequence ID" value="HJB80353.1"/>
    <property type="molecule type" value="Genomic_DNA"/>
</dbReference>
<gene>
    <name evidence="1" type="ORF">H9712_05160</name>
</gene>
<sequence>MLDLLDLQQLVPREMPPEYHKQQEVVASYLHRMGRGFSPDFLDDFWTEVGRLMALERDHAFLSGLRLGVDLSRALDPQPPRSPRP</sequence>
<dbReference type="Proteomes" id="UP000823921">
    <property type="component" value="Unassembled WGS sequence"/>
</dbReference>
<organism evidence="1 2">
    <name type="scientific">Candidatus Flavonifractor intestinigallinarum</name>
    <dbReference type="NCBI Taxonomy" id="2838586"/>
    <lineage>
        <taxon>Bacteria</taxon>
        <taxon>Bacillati</taxon>
        <taxon>Bacillota</taxon>
        <taxon>Clostridia</taxon>
        <taxon>Eubacteriales</taxon>
        <taxon>Oscillospiraceae</taxon>
        <taxon>Flavonifractor</taxon>
    </lineage>
</organism>
<reference evidence="1" key="2">
    <citation type="submission" date="2021-04" db="EMBL/GenBank/DDBJ databases">
        <authorList>
            <person name="Gilroy R."/>
        </authorList>
    </citation>
    <scope>NUCLEOTIDE SEQUENCE</scope>
    <source>
        <strain evidence="1">CHK192-8294</strain>
    </source>
</reference>
<protein>
    <submittedName>
        <fullName evidence="1">Uncharacterized protein</fullName>
    </submittedName>
</protein>
<accession>A0A9D2MMA4</accession>
<evidence type="ECO:0000313" key="1">
    <source>
        <dbReference type="EMBL" id="HJB80353.1"/>
    </source>
</evidence>
<name>A0A9D2MMA4_9FIRM</name>
<comment type="caution">
    <text evidence="1">The sequence shown here is derived from an EMBL/GenBank/DDBJ whole genome shotgun (WGS) entry which is preliminary data.</text>
</comment>
<reference evidence="1" key="1">
    <citation type="journal article" date="2021" name="PeerJ">
        <title>Extensive microbial diversity within the chicken gut microbiome revealed by metagenomics and culture.</title>
        <authorList>
            <person name="Gilroy R."/>
            <person name="Ravi A."/>
            <person name="Getino M."/>
            <person name="Pursley I."/>
            <person name="Horton D.L."/>
            <person name="Alikhan N.F."/>
            <person name="Baker D."/>
            <person name="Gharbi K."/>
            <person name="Hall N."/>
            <person name="Watson M."/>
            <person name="Adriaenssens E.M."/>
            <person name="Foster-Nyarko E."/>
            <person name="Jarju S."/>
            <person name="Secka A."/>
            <person name="Antonio M."/>
            <person name="Oren A."/>
            <person name="Chaudhuri R.R."/>
            <person name="La Ragione R."/>
            <person name="Hildebrand F."/>
            <person name="Pallen M.J."/>
        </authorList>
    </citation>
    <scope>NUCLEOTIDE SEQUENCE</scope>
    <source>
        <strain evidence="1">CHK192-8294</strain>
    </source>
</reference>
<dbReference type="AlphaFoldDB" id="A0A9D2MMA4"/>
<proteinExistence type="predicted"/>